<proteinExistence type="predicted"/>
<dbReference type="AlphaFoldDB" id="A0A7U3YE49"/>
<organism evidence="1">
    <name type="scientific">Geobacillus sp. (strain Y4.1MC1)</name>
    <dbReference type="NCBI Taxonomy" id="581103"/>
    <lineage>
        <taxon>Bacteria</taxon>
        <taxon>Bacillati</taxon>
        <taxon>Bacillota</taxon>
        <taxon>Bacilli</taxon>
        <taxon>Bacillales</taxon>
        <taxon>Anoxybacillaceae</taxon>
        <taxon>Geobacillus</taxon>
    </lineage>
</organism>
<reference evidence="1" key="1">
    <citation type="submission" date="2010-10" db="EMBL/GenBank/DDBJ databases">
        <title>Complete sequence of chromosome of Geobacillus sp. Y4.1MC1.</title>
        <authorList>
            <consortium name="US DOE Joint Genome Institute"/>
            <person name="Lucas S."/>
            <person name="Copeland A."/>
            <person name="Lapidus A."/>
            <person name="Cheng J.-F."/>
            <person name="Bruce D."/>
            <person name="Goodwin L."/>
            <person name="Pitluck S."/>
            <person name="Chertkov O."/>
            <person name="Zhang X."/>
            <person name="Detter J.C."/>
            <person name="Han C."/>
            <person name="Tapia R."/>
            <person name="Land M."/>
            <person name="Hauser L."/>
            <person name="Jeffries C."/>
            <person name="Kyrpides N."/>
            <person name="Ivanova N."/>
            <person name="Ovchinnikova G."/>
            <person name="Brumm P."/>
            <person name="Mead D."/>
            <person name="Woyke T."/>
        </authorList>
    </citation>
    <scope>NUCLEOTIDE SEQUENCE [LARGE SCALE GENOMIC DNA]</scope>
    <source>
        <strain evidence="1">Y4.1MC1</strain>
    </source>
</reference>
<dbReference type="KEGG" id="gmc:GY4MC1_1113"/>
<protein>
    <recommendedName>
        <fullName evidence="2">RNA polymerase sigma factor 70 region 4 type 2 domain-containing protein</fullName>
    </recommendedName>
</protein>
<name>A0A7U3YE49_GEOS0</name>
<evidence type="ECO:0008006" key="2">
    <source>
        <dbReference type="Google" id="ProtNLM"/>
    </source>
</evidence>
<sequence length="120" mass="13945">MIEYAIIALLVLSILLFFISFFAKDDVKQIEEQLDQLTLSFAQETYQLKKRLQVLEEELLIRHESPPHIAPAHDSDRHASASIKNRVFMLYKQGLSYEQIARETALTTEEVRMILRGLAR</sequence>
<evidence type="ECO:0000313" key="1">
    <source>
        <dbReference type="EMBL" id="ADP73925.1"/>
    </source>
</evidence>
<accession>A0A7U3YE49</accession>
<gene>
    <name evidence="1" type="ORF">GY4MC1_1113</name>
</gene>
<dbReference type="EMBL" id="CP002293">
    <property type="protein sequence ID" value="ADP73925.1"/>
    <property type="molecule type" value="Genomic_DNA"/>
</dbReference>